<evidence type="ECO:0000256" key="5">
    <source>
        <dbReference type="ARBA" id="ARBA00022692"/>
    </source>
</evidence>
<dbReference type="Proteomes" id="UP000641137">
    <property type="component" value="Unassembled WGS sequence"/>
</dbReference>
<dbReference type="SUPFAM" id="SSF50156">
    <property type="entry name" value="PDZ domain-like"/>
    <property type="match status" value="1"/>
</dbReference>
<evidence type="ECO:0000256" key="2">
    <source>
        <dbReference type="ARBA" id="ARBA00004141"/>
    </source>
</evidence>
<feature type="transmembrane region" description="Helical" evidence="11">
    <location>
        <begin position="41"/>
        <end position="59"/>
    </location>
</feature>
<comment type="cofactor">
    <cofactor evidence="1 11">
        <name>Zn(2+)</name>
        <dbReference type="ChEBI" id="CHEBI:29105"/>
    </cofactor>
</comment>
<comment type="similarity">
    <text evidence="3 11">Belongs to the peptidase M50B family.</text>
</comment>
<evidence type="ECO:0000256" key="11">
    <source>
        <dbReference type="RuleBase" id="RU362031"/>
    </source>
</evidence>
<evidence type="ECO:0000259" key="12">
    <source>
        <dbReference type="PROSITE" id="PS50106"/>
    </source>
</evidence>
<comment type="subcellular location">
    <subcellularLocation>
        <location evidence="2">Membrane</location>
        <topology evidence="2">Multi-pass membrane protein</topology>
    </subcellularLocation>
</comment>
<feature type="transmembrane region" description="Helical" evidence="11">
    <location>
        <begin position="327"/>
        <end position="352"/>
    </location>
</feature>
<dbReference type="InterPro" id="IPR001478">
    <property type="entry name" value="PDZ"/>
</dbReference>
<evidence type="ECO:0000256" key="3">
    <source>
        <dbReference type="ARBA" id="ARBA00007931"/>
    </source>
</evidence>
<dbReference type="InterPro" id="IPR008915">
    <property type="entry name" value="Peptidase_M50"/>
</dbReference>
<keyword evidence="8 11" id="KW-1133">Transmembrane helix</keyword>
<reference evidence="13" key="1">
    <citation type="journal article" date="2014" name="Int. J. Syst. Evol. Microbiol.">
        <title>Complete genome sequence of Corynebacterium casei LMG S-19264T (=DSM 44701T), isolated from a smear-ripened cheese.</title>
        <authorList>
            <consortium name="US DOE Joint Genome Institute (JGI-PGF)"/>
            <person name="Walter F."/>
            <person name="Albersmeier A."/>
            <person name="Kalinowski J."/>
            <person name="Ruckert C."/>
        </authorList>
    </citation>
    <scope>NUCLEOTIDE SEQUENCE</scope>
    <source>
        <strain evidence="13">KCTC 42097</strain>
    </source>
</reference>
<dbReference type="PANTHER" id="PTHR42837">
    <property type="entry name" value="REGULATOR OF SIGMA-E PROTEASE RSEP"/>
    <property type="match status" value="1"/>
</dbReference>
<keyword evidence="4" id="KW-0645">Protease</keyword>
<keyword evidence="5 11" id="KW-0812">Transmembrane</keyword>
<gene>
    <name evidence="13" type="ORF">GCM10010136_03050</name>
</gene>
<evidence type="ECO:0000313" key="13">
    <source>
        <dbReference type="EMBL" id="GHC62077.1"/>
    </source>
</evidence>
<keyword evidence="7 11" id="KW-0862">Zinc</keyword>
<feature type="transmembrane region" description="Helical" evidence="11">
    <location>
        <begin position="382"/>
        <end position="400"/>
    </location>
</feature>
<evidence type="ECO:0000256" key="4">
    <source>
        <dbReference type="ARBA" id="ARBA00022670"/>
    </source>
</evidence>
<dbReference type="GO" id="GO:0046872">
    <property type="term" value="F:metal ion binding"/>
    <property type="evidence" value="ECO:0007669"/>
    <property type="project" value="UniProtKB-KW"/>
</dbReference>
<evidence type="ECO:0000256" key="1">
    <source>
        <dbReference type="ARBA" id="ARBA00001947"/>
    </source>
</evidence>
<dbReference type="AlphaFoldDB" id="A0A8J3DFR6"/>
<reference evidence="13" key="2">
    <citation type="submission" date="2020-09" db="EMBL/GenBank/DDBJ databases">
        <authorList>
            <person name="Sun Q."/>
            <person name="Kim S."/>
        </authorList>
    </citation>
    <scope>NUCLEOTIDE SEQUENCE</scope>
    <source>
        <strain evidence="13">KCTC 42097</strain>
    </source>
</reference>
<dbReference type="PROSITE" id="PS50106">
    <property type="entry name" value="PDZ"/>
    <property type="match status" value="1"/>
</dbReference>
<comment type="caution">
    <text evidence="13">The sequence shown here is derived from an EMBL/GenBank/DDBJ whole genome shotgun (WGS) entry which is preliminary data.</text>
</comment>
<dbReference type="SMART" id="SM00228">
    <property type="entry name" value="PDZ"/>
    <property type="match status" value="1"/>
</dbReference>
<dbReference type="GO" id="GO:0016020">
    <property type="term" value="C:membrane"/>
    <property type="evidence" value="ECO:0007669"/>
    <property type="project" value="UniProtKB-SubCell"/>
</dbReference>
<dbReference type="EMBL" id="BMZO01000001">
    <property type="protein sequence ID" value="GHC62077.1"/>
    <property type="molecule type" value="Genomic_DNA"/>
</dbReference>
<evidence type="ECO:0000256" key="8">
    <source>
        <dbReference type="ARBA" id="ARBA00022989"/>
    </source>
</evidence>
<proteinExistence type="inferred from homology"/>
<evidence type="ECO:0000256" key="9">
    <source>
        <dbReference type="ARBA" id="ARBA00023049"/>
    </source>
</evidence>
<keyword evidence="11" id="KW-0479">Metal-binding</keyword>
<sequence length="406" mass="44016">MAVVDGQQGEGAICVVVVGLCFSVGCALQELSTFVWGMGDLVIGMLLPFFFVLLLVVFIHELGHYLVGRWCGIGVEAFSLGFGPELIGFNDRHGTRWKLSAIPLGGYVKFLGDMGVASQSDPEALAAMSDHERKHAFQVQPIWKRFLTVLAGPVFNFILTVAIFTILFSIYGRTVSDPVVAEVRPDSPAAAAGFHPGDRIVRIGDVEIKTFADLQMHVFDKAGEELPFLVQRGNQELTLRATPEMTEHTDPLGNKVRTAIIGIVTNIQVGNPQKITYGPIAAVGESVKATGEILYRTGEFISQFVVGRGDRCQLSGPVRIAGMAEKAAALGIPTLLQLAAVLSAGIGFLNLLPVPPLDGGHLTFYTIEAITRRPVSERVMEIFYRLGFILVLGLMVLVFWNDLFGC</sequence>
<dbReference type="InterPro" id="IPR041489">
    <property type="entry name" value="PDZ_6"/>
</dbReference>
<dbReference type="PANTHER" id="PTHR42837:SF2">
    <property type="entry name" value="MEMBRANE METALLOPROTEASE ARASP2, CHLOROPLASTIC-RELATED"/>
    <property type="match status" value="1"/>
</dbReference>
<dbReference type="InterPro" id="IPR036034">
    <property type="entry name" value="PDZ_sf"/>
</dbReference>
<keyword evidence="6 11" id="KW-0378">Hydrolase</keyword>
<keyword evidence="14" id="KW-1185">Reference proteome</keyword>
<dbReference type="CDD" id="cd23081">
    <property type="entry name" value="cpPDZ_EcRseP-like"/>
    <property type="match status" value="1"/>
</dbReference>
<dbReference type="CDD" id="cd06163">
    <property type="entry name" value="S2P-M50_PDZ_RseP-like"/>
    <property type="match status" value="1"/>
</dbReference>
<dbReference type="InterPro" id="IPR004387">
    <property type="entry name" value="Pept_M50_Zn"/>
</dbReference>
<evidence type="ECO:0000256" key="7">
    <source>
        <dbReference type="ARBA" id="ARBA00022833"/>
    </source>
</evidence>
<protein>
    <recommendedName>
        <fullName evidence="11">Zinc metalloprotease</fullName>
        <ecNumber evidence="11">3.4.24.-</ecNumber>
    </recommendedName>
</protein>
<dbReference type="Gene3D" id="2.30.42.10">
    <property type="match status" value="1"/>
</dbReference>
<organism evidence="13 14">
    <name type="scientific">Limoniibacter endophyticus</name>
    <dbReference type="NCBI Taxonomy" id="1565040"/>
    <lineage>
        <taxon>Bacteria</taxon>
        <taxon>Pseudomonadati</taxon>
        <taxon>Pseudomonadota</taxon>
        <taxon>Alphaproteobacteria</taxon>
        <taxon>Hyphomicrobiales</taxon>
        <taxon>Bartonellaceae</taxon>
        <taxon>Limoniibacter</taxon>
    </lineage>
</organism>
<feature type="transmembrane region" description="Helical" evidence="11">
    <location>
        <begin position="12"/>
        <end position="35"/>
    </location>
</feature>
<feature type="domain" description="PDZ" evidence="12">
    <location>
        <begin position="171"/>
        <end position="234"/>
    </location>
</feature>
<dbReference type="Pfam" id="PF17820">
    <property type="entry name" value="PDZ_6"/>
    <property type="match status" value="1"/>
</dbReference>
<evidence type="ECO:0000313" key="14">
    <source>
        <dbReference type="Proteomes" id="UP000641137"/>
    </source>
</evidence>
<dbReference type="GO" id="GO:0006508">
    <property type="term" value="P:proteolysis"/>
    <property type="evidence" value="ECO:0007669"/>
    <property type="project" value="UniProtKB-KW"/>
</dbReference>
<accession>A0A8J3DFR6</accession>
<evidence type="ECO:0000256" key="10">
    <source>
        <dbReference type="ARBA" id="ARBA00023136"/>
    </source>
</evidence>
<dbReference type="GO" id="GO:0004222">
    <property type="term" value="F:metalloendopeptidase activity"/>
    <property type="evidence" value="ECO:0007669"/>
    <property type="project" value="InterPro"/>
</dbReference>
<feature type="transmembrane region" description="Helical" evidence="11">
    <location>
        <begin position="146"/>
        <end position="171"/>
    </location>
</feature>
<name>A0A8J3DFR6_9HYPH</name>
<dbReference type="EC" id="3.4.24.-" evidence="11"/>
<dbReference type="NCBIfam" id="TIGR00054">
    <property type="entry name" value="RIP metalloprotease RseP"/>
    <property type="match status" value="1"/>
</dbReference>
<evidence type="ECO:0000256" key="6">
    <source>
        <dbReference type="ARBA" id="ARBA00022801"/>
    </source>
</evidence>
<dbReference type="Pfam" id="PF02163">
    <property type="entry name" value="Peptidase_M50"/>
    <property type="match status" value="1"/>
</dbReference>
<keyword evidence="9 11" id="KW-0482">Metalloprotease</keyword>
<keyword evidence="10 11" id="KW-0472">Membrane</keyword>